<dbReference type="NCBIfam" id="NF001453">
    <property type="entry name" value="PRK00312.1"/>
    <property type="match status" value="1"/>
</dbReference>
<dbReference type="Proteomes" id="UP001259982">
    <property type="component" value="Unassembled WGS sequence"/>
</dbReference>
<evidence type="ECO:0000256" key="1">
    <source>
        <dbReference type="ARBA" id="ARBA00004496"/>
    </source>
</evidence>
<dbReference type="InterPro" id="IPR029063">
    <property type="entry name" value="SAM-dependent_MTases_sf"/>
</dbReference>
<comment type="catalytic activity">
    <reaction evidence="7">
        <text>[protein]-L-isoaspartate + S-adenosyl-L-methionine = [protein]-L-isoaspartate alpha-methyl ester + S-adenosyl-L-homocysteine</text>
        <dbReference type="Rhea" id="RHEA:12705"/>
        <dbReference type="Rhea" id="RHEA-COMP:12143"/>
        <dbReference type="Rhea" id="RHEA-COMP:12144"/>
        <dbReference type="ChEBI" id="CHEBI:57856"/>
        <dbReference type="ChEBI" id="CHEBI:59789"/>
        <dbReference type="ChEBI" id="CHEBI:90596"/>
        <dbReference type="ChEBI" id="CHEBI:90598"/>
        <dbReference type="EC" id="2.1.1.77"/>
    </reaction>
</comment>
<dbReference type="InterPro" id="IPR000682">
    <property type="entry name" value="PCMT"/>
</dbReference>
<dbReference type="CDD" id="cd02440">
    <property type="entry name" value="AdoMet_MTases"/>
    <property type="match status" value="1"/>
</dbReference>
<dbReference type="PANTHER" id="PTHR11579:SF0">
    <property type="entry name" value="PROTEIN-L-ISOASPARTATE(D-ASPARTATE) O-METHYLTRANSFERASE"/>
    <property type="match status" value="1"/>
</dbReference>
<comment type="function">
    <text evidence="7">Catalyzes the methyl esterification of L-isoaspartyl residues in peptides and proteins that result from spontaneous decomposition of normal L-aspartyl and L-asparaginyl residues. It plays a role in the repair and/or degradation of damaged proteins.</text>
</comment>
<comment type="similarity">
    <text evidence="2 7">Belongs to the methyltransferase superfamily. L-isoaspartyl/D-aspartyl protein methyltransferase family.</text>
</comment>
<protein>
    <recommendedName>
        <fullName evidence="7">Protein-L-isoaspartate O-methyltransferase</fullName>
        <ecNumber evidence="7">2.1.1.77</ecNumber>
    </recommendedName>
    <alternativeName>
        <fullName evidence="7">L-isoaspartyl protein carboxyl methyltransferase</fullName>
    </alternativeName>
    <alternativeName>
        <fullName evidence="7">Protein L-isoaspartyl methyltransferase</fullName>
    </alternativeName>
    <alternativeName>
        <fullName evidence="7">Protein-beta-aspartate methyltransferase</fullName>
        <shortName evidence="7">PIMT</shortName>
    </alternativeName>
</protein>
<accession>A0ABU3B4G9</accession>
<evidence type="ECO:0000256" key="7">
    <source>
        <dbReference type="HAMAP-Rule" id="MF_00090"/>
    </source>
</evidence>
<dbReference type="PANTHER" id="PTHR11579">
    <property type="entry name" value="PROTEIN-L-ISOASPARTATE O-METHYLTRANSFERASE"/>
    <property type="match status" value="1"/>
</dbReference>
<dbReference type="GO" id="GO:0032259">
    <property type="term" value="P:methylation"/>
    <property type="evidence" value="ECO:0007669"/>
    <property type="project" value="UniProtKB-KW"/>
</dbReference>
<comment type="subcellular location">
    <subcellularLocation>
        <location evidence="1 7">Cytoplasm</location>
    </subcellularLocation>
</comment>
<organism evidence="8 9">
    <name type="scientific">Spectribacter acetivorans</name>
    <dbReference type="NCBI Taxonomy" id="3075603"/>
    <lineage>
        <taxon>Bacteria</taxon>
        <taxon>Pseudomonadati</taxon>
        <taxon>Pseudomonadota</taxon>
        <taxon>Gammaproteobacteria</taxon>
        <taxon>Salinisphaerales</taxon>
        <taxon>Salinisphaeraceae</taxon>
        <taxon>Spectribacter</taxon>
    </lineage>
</organism>
<sequence length="227" mass="24463">MNQRFPSRHPHARGLGVTSQRARDRLVAGLRQAGVTHEAVLEAMARVPRHAFIDEALSYKAYEDTALPIGHAQTISQPFVVAHMTALLLGEGDPPDTVLEIGTGSGYQAAVLGELVRSVYSLERIPPLYQRARACLRELGYINVRVRLSDGTLGLPDYGPFDGILITAAGEEVPAALLDQLADGGRLVAPVGAPGNQRLMVMQRQGRDVTTRELDPVSFVPLVAGLE</sequence>
<evidence type="ECO:0000313" key="8">
    <source>
        <dbReference type="EMBL" id="MDT0617347.1"/>
    </source>
</evidence>
<dbReference type="GO" id="GO:0004719">
    <property type="term" value="F:protein-L-isoaspartate (D-aspartate) O-methyltransferase activity"/>
    <property type="evidence" value="ECO:0007669"/>
    <property type="project" value="UniProtKB-EC"/>
</dbReference>
<dbReference type="EC" id="2.1.1.77" evidence="7"/>
<name>A0ABU3B4G9_9GAMM</name>
<dbReference type="Pfam" id="PF01135">
    <property type="entry name" value="PCMT"/>
    <property type="match status" value="1"/>
</dbReference>
<evidence type="ECO:0000256" key="2">
    <source>
        <dbReference type="ARBA" id="ARBA00005369"/>
    </source>
</evidence>
<dbReference type="NCBIfam" id="TIGR00080">
    <property type="entry name" value="pimt"/>
    <property type="match status" value="1"/>
</dbReference>
<reference evidence="8 9" key="1">
    <citation type="submission" date="2023-09" db="EMBL/GenBank/DDBJ databases">
        <authorList>
            <person name="Rey-Velasco X."/>
        </authorList>
    </citation>
    <scope>NUCLEOTIDE SEQUENCE [LARGE SCALE GENOMIC DNA]</scope>
    <source>
        <strain evidence="8 9">P385</strain>
    </source>
</reference>
<evidence type="ECO:0000313" key="9">
    <source>
        <dbReference type="Proteomes" id="UP001259982"/>
    </source>
</evidence>
<keyword evidence="9" id="KW-1185">Reference proteome</keyword>
<feature type="active site" evidence="7">
    <location>
        <position position="76"/>
    </location>
</feature>
<keyword evidence="3 7" id="KW-0963">Cytoplasm</keyword>
<evidence type="ECO:0000256" key="4">
    <source>
        <dbReference type="ARBA" id="ARBA00022603"/>
    </source>
</evidence>
<evidence type="ECO:0000256" key="5">
    <source>
        <dbReference type="ARBA" id="ARBA00022679"/>
    </source>
</evidence>
<keyword evidence="5 7" id="KW-0808">Transferase</keyword>
<dbReference type="Gene3D" id="3.40.50.150">
    <property type="entry name" value="Vaccinia Virus protein VP39"/>
    <property type="match status" value="1"/>
</dbReference>
<dbReference type="RefSeq" id="WP_311657070.1">
    <property type="nucleotide sequence ID" value="NZ_JAVRHY010000002.1"/>
</dbReference>
<dbReference type="SUPFAM" id="SSF53335">
    <property type="entry name" value="S-adenosyl-L-methionine-dependent methyltransferases"/>
    <property type="match status" value="1"/>
</dbReference>
<dbReference type="EMBL" id="JAVRHY010000002">
    <property type="protein sequence ID" value="MDT0617347.1"/>
    <property type="molecule type" value="Genomic_DNA"/>
</dbReference>
<dbReference type="PROSITE" id="PS01279">
    <property type="entry name" value="PCMT"/>
    <property type="match status" value="1"/>
</dbReference>
<dbReference type="HAMAP" id="MF_00090">
    <property type="entry name" value="PIMT"/>
    <property type="match status" value="1"/>
</dbReference>
<comment type="caution">
    <text evidence="8">The sequence shown here is derived from an EMBL/GenBank/DDBJ whole genome shotgun (WGS) entry which is preliminary data.</text>
</comment>
<keyword evidence="6 7" id="KW-0949">S-adenosyl-L-methionine</keyword>
<gene>
    <name evidence="7" type="primary">pcm</name>
    <name evidence="8" type="ORF">RM531_02570</name>
</gene>
<evidence type="ECO:0000256" key="3">
    <source>
        <dbReference type="ARBA" id="ARBA00022490"/>
    </source>
</evidence>
<keyword evidence="4 7" id="KW-0489">Methyltransferase</keyword>
<proteinExistence type="inferred from homology"/>
<evidence type="ECO:0000256" key="6">
    <source>
        <dbReference type="ARBA" id="ARBA00022691"/>
    </source>
</evidence>